<feature type="domain" description="Amino acid transporter transmembrane" evidence="6">
    <location>
        <begin position="61"/>
        <end position="440"/>
    </location>
</feature>
<sequence>MGKQKNLQFITESEPLVMNYSTNSERLDITINENYLDDTYPLPAVSDKHDQEIKSSFGHKTIGAIGSISLLIGNMTGPGMVGIALQFQQGGWLLTILGFAAIMLLSTLAGLFMIESMASIPGNPRFQLRVEFTMLVRFYFGKWGYYIAQVFINIALQATNVASIIICAQVMDSMFIFMFKKTCGLEAYPHVRWVCETVASSNSSPFNSEYYMFFTLGYLVVLVLIIPLGFLNLDDNIIVQICAVCLMFTITSSWVIMFIIHGLNVDNMPTFGDGPGMAQIMGNVMFNYAYVTTIPSWVNEAKPTVNINKTVWGSASLSTAVFVVIGLFGALSFGHMPSSSDILSVINSSPEANIFSKICVYIFPFVVLASSIPVYSIIVRYNLMQNDLMPKSAANFVAVVLPWLIVIPFMTGDGLNKISNWSSIFFSSIANFIIPLLIYLRSIQFRKGKKKMTNEQKKILQTLIQDTVDFEENKHLLTFKDHHSMYRAFRRMARETCRRLATFAVSTLGVLILLLER</sequence>
<dbReference type="KEGG" id="dfa:DFA_06726"/>
<dbReference type="Pfam" id="PF01490">
    <property type="entry name" value="Aa_trans"/>
    <property type="match status" value="1"/>
</dbReference>
<feature type="transmembrane region" description="Helical" evidence="5">
    <location>
        <begin position="237"/>
        <end position="260"/>
    </location>
</feature>
<feature type="transmembrane region" description="Helical" evidence="5">
    <location>
        <begin position="418"/>
        <end position="440"/>
    </location>
</feature>
<feature type="transmembrane region" description="Helical" evidence="5">
    <location>
        <begin position="210"/>
        <end position="230"/>
    </location>
</feature>
<keyword evidence="8" id="KW-1185">Reference proteome</keyword>
<dbReference type="OrthoDB" id="15894at2759"/>
<dbReference type="PANTHER" id="PTHR16189">
    <property type="entry name" value="TRANSMEMBRANE PROTEIN 104-RELATED"/>
    <property type="match status" value="1"/>
</dbReference>
<protein>
    <recommendedName>
        <fullName evidence="6">Amino acid transporter transmembrane domain-containing protein</fullName>
    </recommendedName>
</protein>
<feature type="transmembrane region" description="Helical" evidence="5">
    <location>
        <begin position="280"/>
        <end position="298"/>
    </location>
</feature>
<evidence type="ECO:0000259" key="6">
    <source>
        <dbReference type="Pfam" id="PF01490"/>
    </source>
</evidence>
<accession>F4Q239</accession>
<evidence type="ECO:0000313" key="7">
    <source>
        <dbReference type="EMBL" id="EGG18059.1"/>
    </source>
</evidence>
<evidence type="ECO:0000256" key="5">
    <source>
        <dbReference type="SAM" id="Phobius"/>
    </source>
</evidence>
<gene>
    <name evidence="7" type="ORF">DFA_06726</name>
</gene>
<evidence type="ECO:0000256" key="3">
    <source>
        <dbReference type="ARBA" id="ARBA00022989"/>
    </source>
</evidence>
<dbReference type="OMA" id="RVEFTML"/>
<organism evidence="7 8">
    <name type="scientific">Cavenderia fasciculata</name>
    <name type="common">Slime mold</name>
    <name type="synonym">Dictyostelium fasciculatum</name>
    <dbReference type="NCBI Taxonomy" id="261658"/>
    <lineage>
        <taxon>Eukaryota</taxon>
        <taxon>Amoebozoa</taxon>
        <taxon>Evosea</taxon>
        <taxon>Eumycetozoa</taxon>
        <taxon>Dictyostelia</taxon>
        <taxon>Acytosteliales</taxon>
        <taxon>Cavenderiaceae</taxon>
        <taxon>Cavenderia</taxon>
    </lineage>
</organism>
<reference evidence="8" key="1">
    <citation type="journal article" date="2011" name="Genome Res.">
        <title>Phylogeny-wide analysis of social amoeba genomes highlights ancient origins for complex intercellular communication.</title>
        <authorList>
            <person name="Heidel A.J."/>
            <person name="Lawal H.M."/>
            <person name="Felder M."/>
            <person name="Schilde C."/>
            <person name="Helps N.R."/>
            <person name="Tunggal B."/>
            <person name="Rivero F."/>
            <person name="John U."/>
            <person name="Schleicher M."/>
            <person name="Eichinger L."/>
            <person name="Platzer M."/>
            <person name="Noegel A.A."/>
            <person name="Schaap P."/>
            <person name="Gloeckner G."/>
        </authorList>
    </citation>
    <scope>NUCLEOTIDE SEQUENCE [LARGE SCALE GENOMIC DNA]</scope>
    <source>
        <strain evidence="8">SH3</strain>
    </source>
</reference>
<dbReference type="EMBL" id="GL883020">
    <property type="protein sequence ID" value="EGG18059.1"/>
    <property type="molecule type" value="Genomic_DNA"/>
</dbReference>
<evidence type="ECO:0000256" key="1">
    <source>
        <dbReference type="ARBA" id="ARBA00004370"/>
    </source>
</evidence>
<name>F4Q239_CACFS</name>
<evidence type="ECO:0000256" key="2">
    <source>
        <dbReference type="ARBA" id="ARBA00022692"/>
    </source>
</evidence>
<dbReference type="AlphaFoldDB" id="F4Q239"/>
<feature type="transmembrane region" description="Helical" evidence="5">
    <location>
        <begin position="62"/>
        <end position="85"/>
    </location>
</feature>
<proteinExistence type="predicted"/>
<feature type="transmembrane region" description="Helical" evidence="5">
    <location>
        <begin position="497"/>
        <end position="515"/>
    </location>
</feature>
<keyword evidence="4 5" id="KW-0472">Membrane</keyword>
<evidence type="ECO:0000313" key="8">
    <source>
        <dbReference type="Proteomes" id="UP000007797"/>
    </source>
</evidence>
<feature type="transmembrane region" description="Helical" evidence="5">
    <location>
        <begin position="393"/>
        <end position="412"/>
    </location>
</feature>
<dbReference type="GO" id="GO:0016020">
    <property type="term" value="C:membrane"/>
    <property type="evidence" value="ECO:0007669"/>
    <property type="project" value="UniProtKB-SubCell"/>
</dbReference>
<dbReference type="PANTHER" id="PTHR16189:SF3">
    <property type="entry name" value="AMINO ACID TRANSPORTER TRANSMEMBRANE DOMAIN-CONTAINING PROTEIN"/>
    <property type="match status" value="1"/>
</dbReference>
<feature type="transmembrane region" description="Helical" evidence="5">
    <location>
        <begin position="310"/>
        <end position="334"/>
    </location>
</feature>
<feature type="transmembrane region" description="Helical" evidence="5">
    <location>
        <begin position="354"/>
        <end position="381"/>
    </location>
</feature>
<evidence type="ECO:0000256" key="4">
    <source>
        <dbReference type="ARBA" id="ARBA00023136"/>
    </source>
</evidence>
<comment type="subcellular location">
    <subcellularLocation>
        <location evidence="1">Membrane</location>
    </subcellularLocation>
</comment>
<dbReference type="InterPro" id="IPR013057">
    <property type="entry name" value="AA_transpt_TM"/>
</dbReference>
<dbReference type="GeneID" id="14870178"/>
<keyword evidence="2 5" id="KW-0812">Transmembrane</keyword>
<dbReference type="Proteomes" id="UP000007797">
    <property type="component" value="Unassembled WGS sequence"/>
</dbReference>
<dbReference type="RefSeq" id="XP_004356952.1">
    <property type="nucleotide sequence ID" value="XM_004356898.1"/>
</dbReference>
<dbReference type="STRING" id="1054147.F4Q239"/>
<keyword evidence="3 5" id="KW-1133">Transmembrane helix</keyword>
<feature type="transmembrane region" description="Helical" evidence="5">
    <location>
        <begin position="91"/>
        <end position="114"/>
    </location>
</feature>
<feature type="transmembrane region" description="Helical" evidence="5">
    <location>
        <begin position="143"/>
        <end position="171"/>
    </location>
</feature>